<sequence length="327" mass="36622">MLRKNAVNHILIYRGSFNPPHIGHRALLAHTFFRSSYENTVAAFIVPSSNDLLEEKMGTTDAGEIPAIVLTRAQRAELWQDDSIARWAYTYRHKERFGAVRHEMIRRLEATGVKVEFVCIAGGEGSFGYAADEVAKIMKVQPDDLICSNPMRKVDASKKNGYLKSVKGYEAWKPSPQGDKQLIEKIKNGTYRASYIIELLYPGDAHKLEHEQSLMAKDKFEQASLERLEACLKAASTSQVCSTSKGPKEAKLQYVPAENVPIPYGLPSSTRVRTGIRENPGDERLEVIKDIALNAEKLLEFVDAESNRQEKKKATFTMGGNSAEEEE</sequence>
<dbReference type="AlphaFoldDB" id="A0A9W8X4I8"/>
<proteinExistence type="predicted"/>
<dbReference type="SUPFAM" id="SSF52374">
    <property type="entry name" value="Nucleotidylyl transferase"/>
    <property type="match status" value="1"/>
</dbReference>
<organism evidence="2 3">
    <name type="scientific">Didymella glomerata</name>
    <dbReference type="NCBI Taxonomy" id="749621"/>
    <lineage>
        <taxon>Eukaryota</taxon>
        <taxon>Fungi</taxon>
        <taxon>Dikarya</taxon>
        <taxon>Ascomycota</taxon>
        <taxon>Pezizomycotina</taxon>
        <taxon>Dothideomycetes</taxon>
        <taxon>Pleosporomycetidae</taxon>
        <taxon>Pleosporales</taxon>
        <taxon>Pleosporineae</taxon>
        <taxon>Didymellaceae</taxon>
        <taxon>Didymella</taxon>
    </lineage>
</organism>
<dbReference type="Gene3D" id="3.40.50.620">
    <property type="entry name" value="HUPs"/>
    <property type="match status" value="1"/>
</dbReference>
<feature type="region of interest" description="Disordered" evidence="1">
    <location>
        <begin position="308"/>
        <end position="327"/>
    </location>
</feature>
<evidence type="ECO:0000313" key="2">
    <source>
        <dbReference type="EMBL" id="KAJ4340915.1"/>
    </source>
</evidence>
<dbReference type="OrthoDB" id="3558741at2759"/>
<accession>A0A9W8X4I8</accession>
<gene>
    <name evidence="2" type="ORF">N0V87_002269</name>
</gene>
<reference evidence="2" key="1">
    <citation type="submission" date="2022-10" db="EMBL/GenBank/DDBJ databases">
        <title>Tapping the CABI collections for fungal endophytes: first genome assemblies for Collariella, Neodidymelliopsis, Ascochyta clinopodiicola, Didymella pomorum, Didymosphaeria variabile, Neocosmospora piperis and Neocucurbitaria cava.</title>
        <authorList>
            <person name="Hill R."/>
        </authorList>
    </citation>
    <scope>NUCLEOTIDE SEQUENCE</scope>
    <source>
        <strain evidence="2">IMI 360193</strain>
    </source>
</reference>
<dbReference type="Proteomes" id="UP001140562">
    <property type="component" value="Unassembled WGS sequence"/>
</dbReference>
<protein>
    <submittedName>
        <fullName evidence="2">Uncharacterized protein</fullName>
    </submittedName>
</protein>
<evidence type="ECO:0000313" key="3">
    <source>
        <dbReference type="Proteomes" id="UP001140562"/>
    </source>
</evidence>
<comment type="caution">
    <text evidence="2">The sequence shown here is derived from an EMBL/GenBank/DDBJ whole genome shotgun (WGS) entry which is preliminary data.</text>
</comment>
<evidence type="ECO:0000256" key="1">
    <source>
        <dbReference type="SAM" id="MobiDB-lite"/>
    </source>
</evidence>
<dbReference type="InterPro" id="IPR014729">
    <property type="entry name" value="Rossmann-like_a/b/a_fold"/>
</dbReference>
<keyword evidence="3" id="KW-1185">Reference proteome</keyword>
<dbReference type="EMBL" id="JAPEUV010000014">
    <property type="protein sequence ID" value="KAJ4340915.1"/>
    <property type="molecule type" value="Genomic_DNA"/>
</dbReference>
<name>A0A9W8X4I8_9PLEO</name>